<dbReference type="InterPro" id="IPR018895">
    <property type="entry name" value="DUF2474"/>
</dbReference>
<name>A0A290WYU8_9BURK</name>
<proteinExistence type="predicted"/>
<protein>
    <submittedName>
        <fullName evidence="2">DUF2474 domain-containing protein</fullName>
    </submittedName>
</protein>
<dbReference type="AlphaFoldDB" id="A0A290WYU8"/>
<keyword evidence="1" id="KW-0472">Membrane</keyword>
<evidence type="ECO:0000313" key="2">
    <source>
        <dbReference type="EMBL" id="ATD62082.1"/>
    </source>
</evidence>
<sequence length="47" mass="5213">MKQFKQGQQSWCKRLAWLAGIWLASVATLGLAAWAMRMLMRAAGMGS</sequence>
<dbReference type="Pfam" id="PF10617">
    <property type="entry name" value="DUF2474"/>
    <property type="match status" value="1"/>
</dbReference>
<dbReference type="EMBL" id="CP023422">
    <property type="protein sequence ID" value="ATD62082.1"/>
    <property type="molecule type" value="Genomic_DNA"/>
</dbReference>
<reference evidence="2 3" key="1">
    <citation type="submission" date="2017-09" db="EMBL/GenBank/DDBJ databases">
        <title>Complete genome sequence of Janthinobacterium svalbardensis PAMC 27463.</title>
        <authorList>
            <person name="Cho Y.-J."/>
            <person name="Cho A."/>
            <person name="Kim O.-S."/>
            <person name="Lee J.-I."/>
        </authorList>
    </citation>
    <scope>NUCLEOTIDE SEQUENCE [LARGE SCALE GENOMIC DNA]</scope>
    <source>
        <strain evidence="2 3">PAMC 27463</strain>
    </source>
</reference>
<keyword evidence="1" id="KW-0812">Transmembrane</keyword>
<keyword evidence="3" id="KW-1185">Reference proteome</keyword>
<organism evidence="2 3">
    <name type="scientific">Janthinobacterium svalbardensis</name>
    <dbReference type="NCBI Taxonomy" id="368607"/>
    <lineage>
        <taxon>Bacteria</taxon>
        <taxon>Pseudomonadati</taxon>
        <taxon>Pseudomonadota</taxon>
        <taxon>Betaproteobacteria</taxon>
        <taxon>Burkholderiales</taxon>
        <taxon>Oxalobacteraceae</taxon>
        <taxon>Janthinobacterium</taxon>
    </lineage>
</organism>
<evidence type="ECO:0000256" key="1">
    <source>
        <dbReference type="SAM" id="Phobius"/>
    </source>
</evidence>
<dbReference type="Proteomes" id="UP000218437">
    <property type="component" value="Chromosome"/>
</dbReference>
<evidence type="ECO:0000313" key="3">
    <source>
        <dbReference type="Proteomes" id="UP000218437"/>
    </source>
</evidence>
<dbReference type="KEGG" id="jsv:CNX70_19465"/>
<gene>
    <name evidence="2" type="ORF">CNX70_19465</name>
</gene>
<keyword evidence="1" id="KW-1133">Transmembrane helix</keyword>
<feature type="transmembrane region" description="Helical" evidence="1">
    <location>
        <begin position="15"/>
        <end position="35"/>
    </location>
</feature>
<dbReference type="RefSeq" id="WP_096236256.1">
    <property type="nucleotide sequence ID" value="NZ_CP023422.1"/>
</dbReference>
<accession>A0A290WYU8</accession>